<name>A0ABS2ANA3_9ACTN</name>
<dbReference type="Proteomes" id="UP000632138">
    <property type="component" value="Unassembled WGS sequence"/>
</dbReference>
<dbReference type="Gene3D" id="3.40.50.1820">
    <property type="entry name" value="alpha/beta hydrolase"/>
    <property type="match status" value="1"/>
</dbReference>
<proteinExistence type="predicted"/>
<evidence type="ECO:0000313" key="1">
    <source>
        <dbReference type="EMBL" id="MBM2620706.1"/>
    </source>
</evidence>
<gene>
    <name evidence="1" type="ORF">JIG36_34925</name>
</gene>
<dbReference type="SUPFAM" id="SSF53474">
    <property type="entry name" value="alpha/beta-Hydrolases"/>
    <property type="match status" value="1"/>
</dbReference>
<comment type="caution">
    <text evidence="1">The sequence shown here is derived from an EMBL/GenBank/DDBJ whole genome shotgun (WGS) entry which is preliminary data.</text>
</comment>
<protein>
    <submittedName>
        <fullName evidence="1">Uncharacterized protein</fullName>
    </submittedName>
</protein>
<reference evidence="1 2" key="1">
    <citation type="submission" date="2021-01" db="EMBL/GenBank/DDBJ databases">
        <title>Actinoplanes sp. nov. LDG1-06 isolated from lichen.</title>
        <authorList>
            <person name="Saeng-In P."/>
            <person name="Phongsopitanun W."/>
            <person name="Kanchanasin P."/>
            <person name="Yuki M."/>
            <person name="Kudo T."/>
            <person name="Ohkuma M."/>
            <person name="Tanasupawat S."/>
        </authorList>
    </citation>
    <scope>NUCLEOTIDE SEQUENCE [LARGE SCALE GENOMIC DNA]</scope>
    <source>
        <strain evidence="1 2">LDG1-06</strain>
    </source>
</reference>
<keyword evidence="2" id="KW-1185">Reference proteome</keyword>
<organism evidence="1 2">
    <name type="scientific">Paractinoplanes ovalisporus</name>
    <dbReference type="NCBI Taxonomy" id="2810368"/>
    <lineage>
        <taxon>Bacteria</taxon>
        <taxon>Bacillati</taxon>
        <taxon>Actinomycetota</taxon>
        <taxon>Actinomycetes</taxon>
        <taxon>Micromonosporales</taxon>
        <taxon>Micromonosporaceae</taxon>
        <taxon>Paractinoplanes</taxon>
    </lineage>
</organism>
<dbReference type="EMBL" id="JAENHP010000016">
    <property type="protein sequence ID" value="MBM2620706.1"/>
    <property type="molecule type" value="Genomic_DNA"/>
</dbReference>
<accession>A0ABS2ANA3</accession>
<evidence type="ECO:0000313" key="2">
    <source>
        <dbReference type="Proteomes" id="UP000632138"/>
    </source>
</evidence>
<sequence>MLATFGPQLASREGDPTGLPPEVFAALRDSIVRDRFQYLENYFLQHYVAEQNLGTRVSAATLRANFHSAATADGYAVLHCVDAWQESFHDDLPKIDVPLLVLHGTKDRNIPEFVPGAEVVEIAGGPHGIGVTRTAEVNAHLLPFVAK</sequence>
<dbReference type="RefSeq" id="WP_203380692.1">
    <property type="nucleotide sequence ID" value="NZ_JAENHP010000016.1"/>
</dbReference>
<dbReference type="InterPro" id="IPR029058">
    <property type="entry name" value="AB_hydrolase_fold"/>
</dbReference>